<sequence length="443" mass="49079">MEQDAPALIGDFSIAANKFPAESSGLAEGNRIQLFKMECLYLSTNIRIVLISGKSLMKQAMERTPALTQLTEDEKMLQDAAKDFAESQIRPKTRAMDEDAELDPELVRQFFDMGLMGIEIPEKYRGGGGTFFMSIVAIEQISRVDASVGVFMDVQNTLVNNAFLNWANDDIKERYLPQLANDKVGAYCLSEADSGSDAFALKTTAREEGDEYVLNGSKLWITNAKEADIFLVFANTNPDAGYKGITAFIVEREFEGFSVSKKEDKLGIRASSTCEILLENCHVPKKNILGDVGNGYKVAIETLNEGRIGIGAQMVGIAQGALDAALGYTQERKQFKKKISDFQGVRFQLARMATDIETARLLVYNSARLKENGERFLKEAAMAKYHASEVAENVSSLAVDLFGGYGYVKEYPVEKYYRDAKIGKIYEGTSNMQLNTISKLLLK</sequence>
<evidence type="ECO:0000256" key="15">
    <source>
        <dbReference type="ARBA" id="ARBA00039850"/>
    </source>
</evidence>
<keyword evidence="6 25" id="KW-0285">Flavoprotein</keyword>
<gene>
    <name evidence="29" type="ORF">SAMN05443144_1036</name>
</gene>
<keyword evidence="12" id="KW-0443">Lipid metabolism</keyword>
<keyword evidence="7 25" id="KW-0274">FAD</keyword>
<keyword evidence="8" id="KW-0276">Fatty acid metabolism</keyword>
<evidence type="ECO:0000259" key="28">
    <source>
        <dbReference type="Pfam" id="PF02771"/>
    </source>
</evidence>
<dbReference type="GO" id="GO:0050660">
    <property type="term" value="F:flavin adenine dinucleotide binding"/>
    <property type="evidence" value="ECO:0007669"/>
    <property type="project" value="InterPro"/>
</dbReference>
<dbReference type="InterPro" id="IPR046373">
    <property type="entry name" value="Acyl-CoA_Oxase/DH_mid-dom_sf"/>
</dbReference>
<keyword evidence="11 25" id="KW-0560">Oxidoreductase</keyword>
<comment type="catalytic activity">
    <reaction evidence="20">
        <text>(2R)-2-methylbutanoyl-CoA + oxidized [electron-transfer flavoprotein] + H(+) = ethylacryloyl-CoA + reduced [electron-transfer flavoprotein]</text>
        <dbReference type="Rhea" id="RHEA:65296"/>
        <dbReference type="Rhea" id="RHEA-COMP:10685"/>
        <dbReference type="Rhea" id="RHEA-COMP:10686"/>
        <dbReference type="ChEBI" id="CHEBI:15378"/>
        <dbReference type="ChEBI" id="CHEBI:57692"/>
        <dbReference type="ChEBI" id="CHEBI:58307"/>
        <dbReference type="ChEBI" id="CHEBI:156439"/>
        <dbReference type="ChEBI" id="CHEBI:156440"/>
    </reaction>
    <physiologicalReaction direction="left-to-right" evidence="20">
        <dbReference type="Rhea" id="RHEA:65297"/>
    </physiologicalReaction>
</comment>
<evidence type="ECO:0000313" key="29">
    <source>
        <dbReference type="EMBL" id="SHE71086.1"/>
    </source>
</evidence>
<dbReference type="FunFam" id="2.40.110.10:FF:000001">
    <property type="entry name" value="Acyl-CoA dehydrogenase, mitochondrial"/>
    <property type="match status" value="1"/>
</dbReference>
<evidence type="ECO:0000256" key="12">
    <source>
        <dbReference type="ARBA" id="ARBA00023098"/>
    </source>
</evidence>
<dbReference type="InterPro" id="IPR036250">
    <property type="entry name" value="AcylCo_DH-like_C"/>
</dbReference>
<evidence type="ECO:0000256" key="6">
    <source>
        <dbReference type="ARBA" id="ARBA00022630"/>
    </source>
</evidence>
<evidence type="ECO:0000256" key="8">
    <source>
        <dbReference type="ARBA" id="ARBA00022832"/>
    </source>
</evidence>
<dbReference type="PANTHER" id="PTHR43884">
    <property type="entry name" value="ACYL-COA DEHYDROGENASE"/>
    <property type="match status" value="1"/>
</dbReference>
<dbReference type="Pfam" id="PF00441">
    <property type="entry name" value="Acyl-CoA_dh_1"/>
    <property type="match status" value="1"/>
</dbReference>
<comment type="catalytic activity">
    <reaction evidence="18">
        <text>2-methylbutanoyl-CoA + oxidized [electron-transfer flavoprotein] + H(+) = (2E)-2-methylbut-2-enoyl-CoA + reduced [electron-transfer flavoprotein]</text>
        <dbReference type="Rhea" id="RHEA:43780"/>
        <dbReference type="Rhea" id="RHEA-COMP:10685"/>
        <dbReference type="Rhea" id="RHEA-COMP:10686"/>
        <dbReference type="ChEBI" id="CHEBI:15378"/>
        <dbReference type="ChEBI" id="CHEBI:57336"/>
        <dbReference type="ChEBI" id="CHEBI:57337"/>
        <dbReference type="ChEBI" id="CHEBI:57692"/>
        <dbReference type="ChEBI" id="CHEBI:58307"/>
        <dbReference type="EC" id="1.3.8.5"/>
    </reaction>
    <physiologicalReaction direction="left-to-right" evidence="18">
        <dbReference type="Rhea" id="RHEA:43781"/>
    </physiologicalReaction>
</comment>
<evidence type="ECO:0000256" key="11">
    <source>
        <dbReference type="ARBA" id="ARBA00023002"/>
    </source>
</evidence>
<dbReference type="CDD" id="cd01158">
    <property type="entry name" value="SCAD_SBCAD"/>
    <property type="match status" value="1"/>
</dbReference>
<keyword evidence="5" id="KW-0597">Phosphoprotein</keyword>
<comment type="catalytic activity">
    <reaction evidence="19">
        <text>valproyl-CoA + oxidized [electron-transfer flavoprotein] + H(+) = (2E)-2-propylpent-2-enoyl-CoA + reduced [electron-transfer flavoprotein]</text>
        <dbReference type="Rhea" id="RHEA:65344"/>
        <dbReference type="Rhea" id="RHEA-COMP:10685"/>
        <dbReference type="Rhea" id="RHEA-COMP:10686"/>
        <dbReference type="ChEBI" id="CHEBI:15378"/>
        <dbReference type="ChEBI" id="CHEBI:57692"/>
        <dbReference type="ChEBI" id="CHEBI:58307"/>
        <dbReference type="ChEBI" id="CHEBI:156457"/>
        <dbReference type="ChEBI" id="CHEBI:156458"/>
    </reaction>
    <physiologicalReaction direction="left-to-right" evidence="19">
        <dbReference type="Rhea" id="RHEA:65345"/>
    </physiologicalReaction>
</comment>
<dbReference type="Pfam" id="PF02770">
    <property type="entry name" value="Acyl-CoA_dh_M"/>
    <property type="match status" value="1"/>
</dbReference>
<name>A0A1M4VPX2_9BACT</name>
<evidence type="ECO:0000256" key="22">
    <source>
        <dbReference type="ARBA" id="ARBA00049192"/>
    </source>
</evidence>
<evidence type="ECO:0000256" key="4">
    <source>
        <dbReference type="ARBA" id="ARBA00011881"/>
    </source>
</evidence>
<comment type="cofactor">
    <cofactor evidence="1 25">
        <name>FAD</name>
        <dbReference type="ChEBI" id="CHEBI:57692"/>
    </cofactor>
</comment>
<evidence type="ECO:0000256" key="17">
    <source>
        <dbReference type="ARBA" id="ARBA00042821"/>
    </source>
</evidence>
<dbReference type="PANTHER" id="PTHR43884:SF1">
    <property type="entry name" value="SHORT_BRANCHED CHAIN SPECIFIC ACYL-COA DEHYDROGENASE, MITOCHONDRIAL"/>
    <property type="match status" value="1"/>
</dbReference>
<dbReference type="InterPro" id="IPR009100">
    <property type="entry name" value="AcylCoA_DH/oxidase_NM_dom_sf"/>
</dbReference>
<dbReference type="AlphaFoldDB" id="A0A1M4VPX2"/>
<evidence type="ECO:0000256" key="10">
    <source>
        <dbReference type="ARBA" id="ARBA00022990"/>
    </source>
</evidence>
<comment type="subunit">
    <text evidence="4">Homotetramer.</text>
</comment>
<comment type="catalytic activity">
    <reaction evidence="22">
        <text>hexanoyl-CoA + oxidized [electron-transfer flavoprotein] + H(+) = (2E)-hexenoyl-CoA + reduced [electron-transfer flavoprotein]</text>
        <dbReference type="Rhea" id="RHEA:43464"/>
        <dbReference type="Rhea" id="RHEA-COMP:10685"/>
        <dbReference type="Rhea" id="RHEA-COMP:10686"/>
        <dbReference type="ChEBI" id="CHEBI:15378"/>
        <dbReference type="ChEBI" id="CHEBI:57692"/>
        <dbReference type="ChEBI" id="CHEBI:58307"/>
        <dbReference type="ChEBI" id="CHEBI:62077"/>
        <dbReference type="ChEBI" id="CHEBI:62620"/>
    </reaction>
    <physiologicalReaction direction="left-to-right" evidence="22">
        <dbReference type="Rhea" id="RHEA:43465"/>
    </physiologicalReaction>
</comment>
<dbReference type="SUPFAM" id="SSF47203">
    <property type="entry name" value="Acyl-CoA dehydrogenase C-terminal domain-like"/>
    <property type="match status" value="1"/>
</dbReference>
<evidence type="ECO:0000256" key="20">
    <source>
        <dbReference type="ARBA" id="ARBA00048592"/>
    </source>
</evidence>
<comment type="catalytic activity">
    <reaction evidence="23">
        <text>(2S)-2-methylbutanoyl-CoA + oxidized [electron-transfer flavoprotein] + H(+) = (2E)-2-methylbut-2-enoyl-CoA + reduced [electron-transfer flavoprotein]</text>
        <dbReference type="Rhea" id="RHEA:48256"/>
        <dbReference type="Rhea" id="RHEA-COMP:10685"/>
        <dbReference type="Rhea" id="RHEA-COMP:10686"/>
        <dbReference type="ChEBI" id="CHEBI:15378"/>
        <dbReference type="ChEBI" id="CHEBI:57337"/>
        <dbReference type="ChEBI" id="CHEBI:57692"/>
        <dbReference type="ChEBI" id="CHEBI:58307"/>
        <dbReference type="ChEBI" id="CHEBI:88166"/>
    </reaction>
    <physiologicalReaction direction="left-to-right" evidence="23">
        <dbReference type="Rhea" id="RHEA:48257"/>
    </physiologicalReaction>
</comment>
<evidence type="ECO:0000256" key="13">
    <source>
        <dbReference type="ARBA" id="ARBA00037895"/>
    </source>
</evidence>
<evidence type="ECO:0000256" key="23">
    <source>
        <dbReference type="ARBA" id="ARBA00049552"/>
    </source>
</evidence>
<evidence type="ECO:0000256" key="14">
    <source>
        <dbReference type="ARBA" id="ARBA00039036"/>
    </source>
</evidence>
<comment type="similarity">
    <text evidence="3 25">Belongs to the acyl-CoA dehydrogenase family.</text>
</comment>
<feature type="domain" description="Acyl-CoA dehydrogenase/oxidase C-terminal" evidence="26">
    <location>
        <begin position="293"/>
        <end position="440"/>
    </location>
</feature>
<feature type="domain" description="Acyl-CoA oxidase/dehydrogenase middle" evidence="27">
    <location>
        <begin position="186"/>
        <end position="281"/>
    </location>
</feature>
<evidence type="ECO:0000259" key="26">
    <source>
        <dbReference type="Pfam" id="PF00441"/>
    </source>
</evidence>
<evidence type="ECO:0000256" key="16">
    <source>
        <dbReference type="ARBA" id="ARBA00041537"/>
    </source>
</evidence>
<comment type="catalytic activity">
    <reaction evidence="21">
        <text>butanoyl-CoA + oxidized [electron-transfer flavoprotein] + H(+) = (2E)-butenoyl-CoA + reduced [electron-transfer flavoprotein]</text>
        <dbReference type="Rhea" id="RHEA:24004"/>
        <dbReference type="Rhea" id="RHEA-COMP:10685"/>
        <dbReference type="Rhea" id="RHEA-COMP:10686"/>
        <dbReference type="ChEBI" id="CHEBI:15378"/>
        <dbReference type="ChEBI" id="CHEBI:57332"/>
        <dbReference type="ChEBI" id="CHEBI:57371"/>
        <dbReference type="ChEBI" id="CHEBI:57692"/>
        <dbReference type="ChEBI" id="CHEBI:58307"/>
    </reaction>
    <physiologicalReaction direction="left-to-right" evidence="21">
        <dbReference type="Rhea" id="RHEA:24005"/>
    </physiologicalReaction>
</comment>
<evidence type="ECO:0000313" key="30">
    <source>
        <dbReference type="Proteomes" id="UP000184041"/>
    </source>
</evidence>
<evidence type="ECO:0000259" key="27">
    <source>
        <dbReference type="Pfam" id="PF02770"/>
    </source>
</evidence>
<dbReference type="Pfam" id="PF02771">
    <property type="entry name" value="Acyl-CoA_dh_N"/>
    <property type="match status" value="1"/>
</dbReference>
<dbReference type="SUPFAM" id="SSF56645">
    <property type="entry name" value="Acyl-CoA dehydrogenase NM domain-like"/>
    <property type="match status" value="1"/>
</dbReference>
<dbReference type="FunFam" id="1.20.140.10:FF:000002">
    <property type="entry name" value="Acyl-CoA dehydrogenase short/branched chain"/>
    <property type="match status" value="1"/>
</dbReference>
<evidence type="ECO:0000256" key="25">
    <source>
        <dbReference type="RuleBase" id="RU362125"/>
    </source>
</evidence>
<keyword evidence="30" id="KW-1185">Reference proteome</keyword>
<proteinExistence type="inferred from homology"/>
<evidence type="ECO:0000256" key="3">
    <source>
        <dbReference type="ARBA" id="ARBA00009347"/>
    </source>
</evidence>
<dbReference type="InterPro" id="IPR037069">
    <property type="entry name" value="AcylCoA_DH/ox_N_sf"/>
</dbReference>
<keyword evidence="10" id="KW-0007">Acetylation</keyword>
<evidence type="ECO:0000256" key="21">
    <source>
        <dbReference type="ARBA" id="ARBA00049096"/>
    </source>
</evidence>
<dbReference type="PROSITE" id="PS00072">
    <property type="entry name" value="ACYL_COA_DH_1"/>
    <property type="match status" value="1"/>
</dbReference>
<dbReference type="InterPro" id="IPR006091">
    <property type="entry name" value="Acyl-CoA_Oxase/DH_mid-dom"/>
</dbReference>
<evidence type="ECO:0000256" key="2">
    <source>
        <dbReference type="ARBA" id="ARBA00005198"/>
    </source>
</evidence>
<evidence type="ECO:0000256" key="19">
    <source>
        <dbReference type="ARBA" id="ARBA00048307"/>
    </source>
</evidence>
<dbReference type="GO" id="GO:0006631">
    <property type="term" value="P:fatty acid metabolic process"/>
    <property type="evidence" value="ECO:0007669"/>
    <property type="project" value="UniProtKB-KW"/>
</dbReference>
<dbReference type="Proteomes" id="UP000184041">
    <property type="component" value="Unassembled WGS sequence"/>
</dbReference>
<dbReference type="PROSITE" id="PS00073">
    <property type="entry name" value="ACYL_COA_DH_2"/>
    <property type="match status" value="1"/>
</dbReference>
<evidence type="ECO:0000256" key="9">
    <source>
        <dbReference type="ARBA" id="ARBA00022946"/>
    </source>
</evidence>
<dbReference type="GO" id="GO:0003853">
    <property type="term" value="F:short-chain 2-methyl fatty acyl-CoA dehydrogenase activity"/>
    <property type="evidence" value="ECO:0007669"/>
    <property type="project" value="UniProtKB-EC"/>
</dbReference>
<evidence type="ECO:0000256" key="1">
    <source>
        <dbReference type="ARBA" id="ARBA00001974"/>
    </source>
</evidence>
<dbReference type="InterPro" id="IPR013786">
    <property type="entry name" value="AcylCoA_DH/ox_N"/>
</dbReference>
<evidence type="ECO:0000256" key="7">
    <source>
        <dbReference type="ARBA" id="ARBA00022827"/>
    </source>
</evidence>
<dbReference type="STRING" id="1194090.SAMN05443144_1036"/>
<dbReference type="Gene3D" id="2.40.110.10">
    <property type="entry name" value="Butyryl-CoA Dehydrogenase, subunit A, domain 2"/>
    <property type="match status" value="1"/>
</dbReference>
<dbReference type="GO" id="GO:0046395">
    <property type="term" value="P:carboxylic acid catabolic process"/>
    <property type="evidence" value="ECO:0007669"/>
    <property type="project" value="UniProtKB-ARBA"/>
</dbReference>
<keyword evidence="9" id="KW-0809">Transit peptide</keyword>
<evidence type="ECO:0000256" key="24">
    <source>
        <dbReference type="ARBA" id="ARBA00051903"/>
    </source>
</evidence>
<dbReference type="Gene3D" id="1.10.540.10">
    <property type="entry name" value="Acyl-CoA dehydrogenase/oxidase, N-terminal domain"/>
    <property type="match status" value="1"/>
</dbReference>
<protein>
    <recommendedName>
        <fullName evidence="15">Short/branched chain specific acyl-CoA dehydrogenase, mitochondrial</fullName>
        <ecNumber evidence="14">1.3.8.5</ecNumber>
    </recommendedName>
    <alternativeName>
        <fullName evidence="17">2-methyl branched chain acyl-CoA dehydrogenase</fullName>
    </alternativeName>
    <alternativeName>
        <fullName evidence="16">2-methylbutyryl-coenzyme A dehydrogenase</fullName>
    </alternativeName>
</protein>
<accession>A0A1M4VPX2</accession>
<evidence type="ECO:0000256" key="18">
    <source>
        <dbReference type="ARBA" id="ARBA00048235"/>
    </source>
</evidence>
<dbReference type="InterPro" id="IPR006089">
    <property type="entry name" value="Acyl-CoA_DH_CS"/>
</dbReference>
<comment type="pathway">
    <text evidence="2">Lipid metabolism; mitochondrial fatty acid beta-oxidation.</text>
</comment>
<comment type="pathway">
    <text evidence="13">Amino-acid degradation; L-isoleucine degradation.</text>
</comment>
<evidence type="ECO:0000256" key="5">
    <source>
        <dbReference type="ARBA" id="ARBA00022553"/>
    </source>
</evidence>
<dbReference type="EMBL" id="FQUS01000003">
    <property type="protein sequence ID" value="SHE71086.1"/>
    <property type="molecule type" value="Genomic_DNA"/>
</dbReference>
<organism evidence="29 30">
    <name type="scientific">Fodinibius roseus</name>
    <dbReference type="NCBI Taxonomy" id="1194090"/>
    <lineage>
        <taxon>Bacteria</taxon>
        <taxon>Pseudomonadati</taxon>
        <taxon>Balneolota</taxon>
        <taxon>Balneolia</taxon>
        <taxon>Balneolales</taxon>
        <taxon>Balneolaceae</taxon>
        <taxon>Fodinibius</taxon>
    </lineage>
</organism>
<comment type="catalytic activity">
    <reaction evidence="24">
        <text>2-methylpropanoyl-CoA + oxidized [electron-transfer flavoprotein] + H(+) = 2-methylpropenoyl-CoA + reduced [electron-transfer flavoprotein]</text>
        <dbReference type="Rhea" id="RHEA:44180"/>
        <dbReference type="Rhea" id="RHEA-COMP:10685"/>
        <dbReference type="Rhea" id="RHEA-COMP:10686"/>
        <dbReference type="ChEBI" id="CHEBI:15378"/>
        <dbReference type="ChEBI" id="CHEBI:57338"/>
        <dbReference type="ChEBI" id="CHEBI:57692"/>
        <dbReference type="ChEBI" id="CHEBI:58307"/>
        <dbReference type="ChEBI" id="CHEBI:62500"/>
    </reaction>
    <physiologicalReaction direction="left-to-right" evidence="24">
        <dbReference type="Rhea" id="RHEA:44181"/>
    </physiologicalReaction>
</comment>
<dbReference type="InterPro" id="IPR009075">
    <property type="entry name" value="AcylCo_DH/oxidase_C"/>
</dbReference>
<dbReference type="FunFam" id="1.10.540.10:FF:000012">
    <property type="entry name" value="Acyl-CoA dehydrogenase short/branched chain"/>
    <property type="match status" value="1"/>
</dbReference>
<dbReference type="EC" id="1.3.8.5" evidence="14"/>
<dbReference type="Gene3D" id="1.20.140.10">
    <property type="entry name" value="Butyryl-CoA Dehydrogenase, subunit A, domain 3"/>
    <property type="match status" value="1"/>
</dbReference>
<reference evidence="29 30" key="1">
    <citation type="submission" date="2016-11" db="EMBL/GenBank/DDBJ databases">
        <authorList>
            <person name="Jaros S."/>
            <person name="Januszkiewicz K."/>
            <person name="Wedrychowicz H."/>
        </authorList>
    </citation>
    <scope>NUCLEOTIDE SEQUENCE [LARGE SCALE GENOMIC DNA]</scope>
    <source>
        <strain evidence="29 30">DSM 21986</strain>
    </source>
</reference>
<feature type="domain" description="Acyl-CoA dehydrogenase/oxidase N-terminal" evidence="28">
    <location>
        <begin position="71"/>
        <end position="181"/>
    </location>
</feature>